<dbReference type="EC" id="3.4.19.12" evidence="6"/>
<keyword evidence="13" id="KW-0862">Zinc</keyword>
<dbReference type="GO" id="GO:0071567">
    <property type="term" value="F:deUFMylase activity"/>
    <property type="evidence" value="ECO:0007669"/>
    <property type="project" value="UniProtKB-ARBA"/>
</dbReference>
<evidence type="ECO:0000256" key="12">
    <source>
        <dbReference type="ARBA" id="ARBA00022801"/>
    </source>
</evidence>
<dbReference type="GO" id="GO:0005634">
    <property type="term" value="C:nucleus"/>
    <property type="evidence" value="ECO:0007669"/>
    <property type="project" value="UniProtKB-SubCell"/>
</dbReference>
<dbReference type="InterPro" id="IPR013087">
    <property type="entry name" value="Znf_C2H2_type"/>
</dbReference>
<reference evidence="21" key="1">
    <citation type="submission" date="2022-01" db="EMBL/GenBank/DDBJ databases">
        <authorList>
            <person name="King R."/>
        </authorList>
    </citation>
    <scope>NUCLEOTIDE SEQUENCE</scope>
</reference>
<dbReference type="InterPro" id="IPR012462">
    <property type="entry name" value="UFSP1/2_DUB_cat"/>
</dbReference>
<keyword evidence="22" id="KW-1185">Reference proteome</keyword>
<evidence type="ECO:0000256" key="4">
    <source>
        <dbReference type="ARBA" id="ARBA00010469"/>
    </source>
</evidence>
<feature type="domain" description="C2H2-type" evidence="20">
    <location>
        <begin position="206"/>
        <end position="229"/>
    </location>
</feature>
<dbReference type="Pfam" id="PF07910">
    <property type="entry name" value="Peptidase_C78"/>
    <property type="match status" value="1"/>
</dbReference>
<evidence type="ECO:0000256" key="5">
    <source>
        <dbReference type="ARBA" id="ARBA00011274"/>
    </source>
</evidence>
<keyword evidence="14" id="KW-0007">Acetylation</keyword>
<comment type="subcellular location">
    <subcellularLocation>
        <location evidence="3">Cytoplasm</location>
    </subcellularLocation>
    <subcellularLocation>
        <location evidence="2">Nucleus</location>
    </subcellularLocation>
</comment>
<evidence type="ECO:0000256" key="19">
    <source>
        <dbReference type="SAM" id="MobiDB-lite"/>
    </source>
</evidence>
<dbReference type="GO" id="GO:0005737">
    <property type="term" value="C:cytoplasm"/>
    <property type="evidence" value="ECO:0007669"/>
    <property type="project" value="UniProtKB-SubCell"/>
</dbReference>
<comment type="subunit">
    <text evidence="5">Interacts with RPA1 and RPA2.</text>
</comment>
<evidence type="ECO:0000256" key="13">
    <source>
        <dbReference type="ARBA" id="ARBA00022833"/>
    </source>
</evidence>
<keyword evidence="9" id="KW-0479">Metal-binding</keyword>
<evidence type="ECO:0000256" key="6">
    <source>
        <dbReference type="ARBA" id="ARBA00012759"/>
    </source>
</evidence>
<keyword evidence="12" id="KW-0378">Hydrolase</keyword>
<evidence type="ECO:0000256" key="16">
    <source>
        <dbReference type="ARBA" id="ARBA00029662"/>
    </source>
</evidence>
<dbReference type="PANTHER" id="PTHR48153">
    <property type="entry name" value="UFM1-SPECIFIC PROTEASE 2"/>
    <property type="match status" value="1"/>
</dbReference>
<evidence type="ECO:0000313" key="22">
    <source>
        <dbReference type="Proteomes" id="UP001153712"/>
    </source>
</evidence>
<dbReference type="OrthoDB" id="288987at2759"/>
<name>A0A9N9TUT0_PHYSR</name>
<keyword evidence="8" id="KW-0963">Cytoplasm</keyword>
<gene>
    <name evidence="21" type="ORF">PHYEVI_LOCUS11366</name>
</gene>
<evidence type="ECO:0000256" key="18">
    <source>
        <dbReference type="ARBA" id="ARBA00045669"/>
    </source>
</evidence>
<evidence type="ECO:0000256" key="2">
    <source>
        <dbReference type="ARBA" id="ARBA00004123"/>
    </source>
</evidence>
<dbReference type="Proteomes" id="UP001153712">
    <property type="component" value="Chromosome 9"/>
</dbReference>
<evidence type="ECO:0000256" key="17">
    <source>
        <dbReference type="ARBA" id="ARBA00031481"/>
    </source>
</evidence>
<feature type="region of interest" description="Disordered" evidence="19">
    <location>
        <begin position="261"/>
        <end position="281"/>
    </location>
</feature>
<evidence type="ECO:0000256" key="8">
    <source>
        <dbReference type="ARBA" id="ARBA00022490"/>
    </source>
</evidence>
<proteinExistence type="inferred from homology"/>
<organism evidence="21 22">
    <name type="scientific">Phyllotreta striolata</name>
    <name type="common">Striped flea beetle</name>
    <name type="synonym">Crioceris striolata</name>
    <dbReference type="NCBI Taxonomy" id="444603"/>
    <lineage>
        <taxon>Eukaryota</taxon>
        <taxon>Metazoa</taxon>
        <taxon>Ecdysozoa</taxon>
        <taxon>Arthropoda</taxon>
        <taxon>Hexapoda</taxon>
        <taxon>Insecta</taxon>
        <taxon>Pterygota</taxon>
        <taxon>Neoptera</taxon>
        <taxon>Endopterygota</taxon>
        <taxon>Coleoptera</taxon>
        <taxon>Polyphaga</taxon>
        <taxon>Cucujiformia</taxon>
        <taxon>Chrysomeloidea</taxon>
        <taxon>Chrysomelidae</taxon>
        <taxon>Galerucinae</taxon>
        <taxon>Alticini</taxon>
        <taxon>Phyllotreta</taxon>
    </lineage>
</organism>
<comment type="catalytic activity">
    <reaction evidence="1">
        <text>Thiol-dependent hydrolysis of ester, thioester, amide, peptide and isopeptide bonds formed by the C-terminal Gly of ubiquitin (a 76-residue protein attached to proteins as an intracellular targeting signal).</text>
        <dbReference type="EC" id="3.4.19.12"/>
    </reaction>
</comment>
<dbReference type="EMBL" id="OU900102">
    <property type="protein sequence ID" value="CAG9865121.1"/>
    <property type="molecule type" value="Genomic_DNA"/>
</dbReference>
<accession>A0A9N9TUT0</accession>
<keyword evidence="10" id="KW-0677">Repeat</keyword>
<dbReference type="AlphaFoldDB" id="A0A9N9TUT0"/>
<evidence type="ECO:0000256" key="14">
    <source>
        <dbReference type="ARBA" id="ARBA00022990"/>
    </source>
</evidence>
<comment type="function">
    <text evidence="18">Deubiquitinase with endodeubiquitinase activity that specifically interacts with and cleaves 'Lys-63'-linked long polyubiquitin chains. Shows only weak activity against 'Lys-11' and 'Lys-48'-linked chains. Plays an important role in genome stability pathways, functioning to prevent spontaneous DNA damage and also promote cellular survival in response to exogenous DNA damage. Modulates the ubiquitination status of replication protein A (RPA) complex proteins in response to replication stress.</text>
</comment>
<evidence type="ECO:0000256" key="9">
    <source>
        <dbReference type="ARBA" id="ARBA00022723"/>
    </source>
</evidence>
<evidence type="ECO:0000256" key="10">
    <source>
        <dbReference type="ARBA" id="ARBA00022737"/>
    </source>
</evidence>
<protein>
    <recommendedName>
        <fullName evidence="7">Zinc finger-containing ubiquitin peptidase 1</fullName>
        <ecNumber evidence="6">3.4.19.12</ecNumber>
    </recommendedName>
    <alternativeName>
        <fullName evidence="17">Lys-63-specific deubiquitinase ZUFSP</fullName>
    </alternativeName>
    <alternativeName>
        <fullName evidence="16">Zinc finger with UFM1-specific peptidase domain protein</fullName>
    </alternativeName>
</protein>
<feature type="domain" description="C2H2-type" evidence="20">
    <location>
        <begin position="9"/>
        <end position="32"/>
    </location>
</feature>
<dbReference type="Gene3D" id="3.90.70.130">
    <property type="match status" value="1"/>
</dbReference>
<evidence type="ECO:0000256" key="15">
    <source>
        <dbReference type="ARBA" id="ARBA00023242"/>
    </source>
</evidence>
<dbReference type="PANTHER" id="PTHR48153:SF4">
    <property type="entry name" value="UBIQUITIN CARBOXYL-TERMINAL HYDROLASE MUG105"/>
    <property type="match status" value="1"/>
</dbReference>
<comment type="similarity">
    <text evidence="4">Belongs to the peptidase C78 family. ZUFSP subfamily.</text>
</comment>
<evidence type="ECO:0000313" key="21">
    <source>
        <dbReference type="EMBL" id="CAG9865121.1"/>
    </source>
</evidence>
<keyword evidence="15" id="KW-0539">Nucleus</keyword>
<dbReference type="SMART" id="SM00355">
    <property type="entry name" value="ZnF_C2H2"/>
    <property type="match status" value="4"/>
</dbReference>
<dbReference type="FunFam" id="3.90.70.130:FF:000002">
    <property type="entry name" value="Zinc finger containing ubiquitin peptidase 1"/>
    <property type="match status" value="1"/>
</dbReference>
<evidence type="ECO:0000256" key="3">
    <source>
        <dbReference type="ARBA" id="ARBA00004496"/>
    </source>
</evidence>
<feature type="domain" description="C2H2-type" evidence="20">
    <location>
        <begin position="156"/>
        <end position="179"/>
    </location>
</feature>
<dbReference type="GO" id="GO:0008270">
    <property type="term" value="F:zinc ion binding"/>
    <property type="evidence" value="ECO:0007669"/>
    <property type="project" value="UniProtKB-KW"/>
</dbReference>
<evidence type="ECO:0000256" key="1">
    <source>
        <dbReference type="ARBA" id="ARBA00000707"/>
    </source>
</evidence>
<keyword evidence="11" id="KW-0863">Zinc-finger</keyword>
<feature type="domain" description="C2H2-type" evidence="20">
    <location>
        <begin position="37"/>
        <end position="60"/>
    </location>
</feature>
<evidence type="ECO:0000256" key="11">
    <source>
        <dbReference type="ARBA" id="ARBA00022771"/>
    </source>
</evidence>
<dbReference type="GO" id="GO:0004843">
    <property type="term" value="F:cysteine-type deubiquitinase activity"/>
    <property type="evidence" value="ECO:0007669"/>
    <property type="project" value="UniProtKB-EC"/>
</dbReference>
<evidence type="ECO:0000259" key="20">
    <source>
        <dbReference type="SMART" id="SM00355"/>
    </source>
</evidence>
<dbReference type="Gene3D" id="3.30.160.60">
    <property type="entry name" value="Classic Zinc Finger"/>
    <property type="match status" value="2"/>
</dbReference>
<sequence>MASNADFSHSCEICGLEGLTEDEFRVHTRTVHVEGSGYCPFCGLSTVSSSELILHVNQAHLDFLTPESEHNIGFIDDPSPSEFNGLNGENRWKCDDYQSRHSSLYQEGTIKSNININKNSKVNGGGELSPNVSGHGRGSPLRSNLELKLKNSQTNYQCPMCNYSNSNPNVLEEHVNRSHFDLISPSVGDNSATTATSANVTGSESYVCPLCAKSSDSASDLELHVNIEHRDILSPASSTTQSCPICGVALDGDVNSEKAAGHVESHFPAGSPARPPQPAERAALKERERREFEMLRAQYGMDNQGNFKEQSVTNMQRAVYAGEMSVSDYYERTLDLRASESCGVDDGTSVTKSMVPRLKALSGNSNQTKTLLCTCVDHYASSYGDRGWGCGYRNAQMLISSLLNHTGYNEKLYAIWKEQKPPRNSVPSISRVQGLIERAWARGFDLQGAEQLGSRLANTRKWIGATEVVTLLSSLWIKCQLVDFHKPTGAAGTHPELFNWVRRYFESSVDGEFTPPLYLQHQGHSRTIMGIEIPKDGNCSLLVLDPSHSPQQMAKLGDSNSYSSMRLLRKNEASMKARQYQIVAVIGMIENEQQYQQNKILRGLRIPQDR</sequence>
<evidence type="ECO:0000256" key="7">
    <source>
        <dbReference type="ARBA" id="ARBA00021993"/>
    </source>
</evidence>